<keyword evidence="1" id="KW-0175">Coiled coil</keyword>
<evidence type="ECO:0000313" key="3">
    <source>
        <dbReference type="Proteomes" id="UP001064489"/>
    </source>
</evidence>
<gene>
    <name evidence="2" type="ORF">LWI28_001218</name>
</gene>
<keyword evidence="3" id="KW-1185">Reference proteome</keyword>
<dbReference type="Proteomes" id="UP001064489">
    <property type="component" value="Chromosome 11"/>
</dbReference>
<proteinExistence type="predicted"/>
<evidence type="ECO:0000313" key="2">
    <source>
        <dbReference type="EMBL" id="KAI9152789.1"/>
    </source>
</evidence>
<evidence type="ECO:0000256" key="1">
    <source>
        <dbReference type="SAM" id="Coils"/>
    </source>
</evidence>
<feature type="coiled-coil region" evidence="1">
    <location>
        <begin position="45"/>
        <end position="90"/>
    </location>
</feature>
<protein>
    <submittedName>
        <fullName evidence="2">Uncharacterized protein</fullName>
    </submittedName>
</protein>
<organism evidence="2 3">
    <name type="scientific">Acer negundo</name>
    <name type="common">Box elder</name>
    <dbReference type="NCBI Taxonomy" id="4023"/>
    <lineage>
        <taxon>Eukaryota</taxon>
        <taxon>Viridiplantae</taxon>
        <taxon>Streptophyta</taxon>
        <taxon>Embryophyta</taxon>
        <taxon>Tracheophyta</taxon>
        <taxon>Spermatophyta</taxon>
        <taxon>Magnoliopsida</taxon>
        <taxon>eudicotyledons</taxon>
        <taxon>Gunneridae</taxon>
        <taxon>Pentapetalae</taxon>
        <taxon>rosids</taxon>
        <taxon>malvids</taxon>
        <taxon>Sapindales</taxon>
        <taxon>Sapindaceae</taxon>
        <taxon>Hippocastanoideae</taxon>
        <taxon>Acereae</taxon>
        <taxon>Acer</taxon>
    </lineage>
</organism>
<sequence length="235" mass="26651">MDTLPSQDFKNANEYLDEILALFEEKCEEGGQVRDTCDKQSSLEIIDLKSENANLLKEVEALRKERDEANKRAKDLARLVEEQNEDFARKTRKLQWQVELQDKTIGAIKEGLNWKENALNVANVKECDCLVELKGAERTIEMLTKKASKKEETLKVNTIKGNSNHPNARVNKTKVFIKGKTFQVQMEVDPQAVSYSWLSSVLGREEGLPHSSPSSSPETCKFFLPMEVGTQGKMD</sequence>
<comment type="caution">
    <text evidence="2">The sequence shown here is derived from an EMBL/GenBank/DDBJ whole genome shotgun (WGS) entry which is preliminary data.</text>
</comment>
<accession>A0AAD5I582</accession>
<reference evidence="2" key="2">
    <citation type="submission" date="2023-02" db="EMBL/GenBank/DDBJ databases">
        <authorList>
            <person name="Swenson N.G."/>
            <person name="Wegrzyn J.L."/>
            <person name="Mcevoy S.L."/>
        </authorList>
    </citation>
    <scope>NUCLEOTIDE SEQUENCE</scope>
    <source>
        <strain evidence="2">91603</strain>
        <tissue evidence="2">Leaf</tissue>
    </source>
</reference>
<name>A0AAD5I582_ACENE</name>
<dbReference type="AlphaFoldDB" id="A0AAD5I582"/>
<reference evidence="2" key="1">
    <citation type="journal article" date="2022" name="Plant J.">
        <title>Strategies of tolerance reflected in two North American maple genomes.</title>
        <authorList>
            <person name="McEvoy S.L."/>
            <person name="Sezen U.U."/>
            <person name="Trouern-Trend A."/>
            <person name="McMahon S.M."/>
            <person name="Schaberg P.G."/>
            <person name="Yang J."/>
            <person name="Wegrzyn J.L."/>
            <person name="Swenson N.G."/>
        </authorList>
    </citation>
    <scope>NUCLEOTIDE SEQUENCE</scope>
    <source>
        <strain evidence="2">91603</strain>
    </source>
</reference>
<dbReference type="EMBL" id="JAJSOW010000108">
    <property type="protein sequence ID" value="KAI9152789.1"/>
    <property type="molecule type" value="Genomic_DNA"/>
</dbReference>